<dbReference type="PANTHER" id="PTHR36306">
    <property type="entry name" value="ALPHA-AMYLASE-RELATED-RELATED"/>
    <property type="match status" value="1"/>
</dbReference>
<accession>K9YXG1</accession>
<evidence type="ECO:0000259" key="4">
    <source>
        <dbReference type="Pfam" id="PF03065"/>
    </source>
</evidence>
<evidence type="ECO:0000313" key="5">
    <source>
        <dbReference type="EMBL" id="AFZ51621.1"/>
    </source>
</evidence>
<evidence type="ECO:0000313" key="6">
    <source>
        <dbReference type="Proteomes" id="UP000010482"/>
    </source>
</evidence>
<dbReference type="InterPro" id="IPR052046">
    <property type="entry name" value="GH57_Enzymes"/>
</dbReference>
<dbReference type="PANTHER" id="PTHR36306:SF1">
    <property type="entry name" value="ALPHA-AMYLASE-RELATED"/>
    <property type="match status" value="1"/>
</dbReference>
<dbReference type="CDD" id="cd10796">
    <property type="entry name" value="GH57N_APU"/>
    <property type="match status" value="1"/>
</dbReference>
<dbReference type="RefSeq" id="WP_015230600.1">
    <property type="nucleotide sequence ID" value="NC_019780.1"/>
</dbReference>
<dbReference type="Gene3D" id="3.20.110.10">
    <property type="entry name" value="Glycoside hydrolase 38, N terminal domain"/>
    <property type="match status" value="1"/>
</dbReference>
<dbReference type="OrthoDB" id="9759321at2"/>
<dbReference type="EMBL" id="CP003944">
    <property type="protein sequence ID" value="AFZ51621.1"/>
    <property type="molecule type" value="Genomic_DNA"/>
</dbReference>
<dbReference type="CDD" id="cd00241">
    <property type="entry name" value="DOMON_like"/>
    <property type="match status" value="1"/>
</dbReference>
<keyword evidence="6" id="KW-1185">Reference proteome</keyword>
<dbReference type="eggNOG" id="COG1449">
    <property type="taxonomic scope" value="Bacteria"/>
</dbReference>
<keyword evidence="2 3" id="KW-0119">Carbohydrate metabolism</keyword>
<dbReference type="Proteomes" id="UP000010482">
    <property type="component" value="Chromosome"/>
</dbReference>
<dbReference type="GO" id="GO:0005975">
    <property type="term" value="P:carbohydrate metabolic process"/>
    <property type="evidence" value="ECO:0007669"/>
    <property type="project" value="InterPro"/>
</dbReference>
<evidence type="ECO:0000256" key="2">
    <source>
        <dbReference type="ARBA" id="ARBA00023277"/>
    </source>
</evidence>
<organism evidence="5 6">
    <name type="scientific">Dactylococcopsis salina (strain PCC 8305)</name>
    <name type="common">Myxobactron salinum</name>
    <dbReference type="NCBI Taxonomy" id="13035"/>
    <lineage>
        <taxon>Bacteria</taxon>
        <taxon>Bacillati</taxon>
        <taxon>Cyanobacteriota</taxon>
        <taxon>Cyanophyceae</taxon>
        <taxon>Nodosilineales</taxon>
        <taxon>Cymatolegaceae</taxon>
        <taxon>Dactylococcopsis</taxon>
    </lineage>
</organism>
<dbReference type="GO" id="GO:0003824">
    <property type="term" value="F:catalytic activity"/>
    <property type="evidence" value="ECO:0007669"/>
    <property type="project" value="InterPro"/>
</dbReference>
<dbReference type="AlphaFoldDB" id="K9YXG1"/>
<dbReference type="InterPro" id="IPR011330">
    <property type="entry name" value="Glyco_hydro/deAcase_b/a-brl"/>
</dbReference>
<reference evidence="5" key="1">
    <citation type="submission" date="2012-04" db="EMBL/GenBank/DDBJ databases">
        <title>Finished genome of Dactylococcopsis salina PCC 8305.</title>
        <authorList>
            <consortium name="US DOE Joint Genome Institute"/>
            <person name="Gugger M."/>
            <person name="Coursin T."/>
            <person name="Rippka R."/>
            <person name="Tandeau De Marsac N."/>
            <person name="Huntemann M."/>
            <person name="Wei C.-L."/>
            <person name="Han J."/>
            <person name="Detter J.C."/>
            <person name="Han C."/>
            <person name="Tapia R."/>
            <person name="Daligault H."/>
            <person name="Chen A."/>
            <person name="Krypides N."/>
            <person name="Mavromatis K."/>
            <person name="Markowitz V."/>
            <person name="Szeto E."/>
            <person name="Ivanova N."/>
            <person name="Ovchinnikova G."/>
            <person name="Pagani I."/>
            <person name="Pati A."/>
            <person name="Goodwin L."/>
            <person name="Peters L."/>
            <person name="Pitluck S."/>
            <person name="Woyke T."/>
            <person name="Kerfeld C."/>
        </authorList>
    </citation>
    <scope>NUCLEOTIDE SEQUENCE [LARGE SCALE GENOMIC DNA]</scope>
    <source>
        <strain evidence="5">PCC 8305</strain>
    </source>
</reference>
<feature type="domain" description="Glycoside hydrolase family 57 N-terminal" evidence="4">
    <location>
        <begin position="8"/>
        <end position="432"/>
    </location>
</feature>
<dbReference type="InterPro" id="IPR027291">
    <property type="entry name" value="Glyco_hydro_38_N_sf"/>
</dbReference>
<protein>
    <submittedName>
        <fullName evidence="5">Alpha-amylase/alpha-mannosidase</fullName>
    </submittedName>
</protein>
<evidence type="ECO:0000256" key="1">
    <source>
        <dbReference type="ARBA" id="ARBA00006821"/>
    </source>
</evidence>
<comment type="similarity">
    <text evidence="1 3">Belongs to the glycosyl hydrolase 57 family.</text>
</comment>
<dbReference type="KEGG" id="dsl:Dacsa_3091"/>
<evidence type="ECO:0000256" key="3">
    <source>
        <dbReference type="RuleBase" id="RU361196"/>
    </source>
</evidence>
<dbReference type="InterPro" id="IPR004300">
    <property type="entry name" value="Glyco_hydro_57_N"/>
</dbReference>
<dbReference type="Pfam" id="PF03065">
    <property type="entry name" value="Glyco_hydro_57"/>
    <property type="match status" value="1"/>
</dbReference>
<dbReference type="HOGENOM" id="CLU_005603_1_0_3"/>
<proteinExistence type="inferred from homology"/>
<gene>
    <name evidence="5" type="ORF">Dacsa_3091</name>
</gene>
<dbReference type="SUPFAM" id="SSF88713">
    <property type="entry name" value="Glycoside hydrolase/deacetylase"/>
    <property type="match status" value="1"/>
</dbReference>
<name>K9YXG1_DACS8</name>
<dbReference type="STRING" id="13035.Dacsa_3091"/>
<sequence>MAYPLYVAFVWHQHQPLYYSASGQYHLPWVRLHGTKDYLDLMLLLQRYPQLHQTVNLVPTLIRQLEDYSKGNALDPYLNLTLTPENRLDRAKRQYIIDHFFDGNYRTLIDPHPRYRQLYEQRKNHGAVWCLHHWTQQDYSDLLAWHNLAWIDPLFWSDPEIAAWLEKGKNFTLRDRQKIYAKQLEIIRQIIPQHKRMQENGQLELITSPYTHPILPLLADTNITLIALPEITLPQHRFQWEEDIPRHLENAKAVYQSHFETQPQGIWPSELAISPQILPHLADAGFKWFCSDEAILGWTLKHFFHRNEQGTLYAPELLYRPYRLPTEHGDLAVVFRDHRLSDLIGFTYSKLSPKAAANDFIQHLDAIGASLGEPIEQPWLVTIALDGENCWEQYQQDGKPFLEALYQRLSDHPGLELVTVSEFIEQYPPTATLPSEQLHSGSWVDGNLNTWIGDPIKNRAWDLLTAARETLAQHPEATPENNPDAYEALYAAEGSDWFWWFGEGHSSNQDAIFDQLFRDHLAKIYQSLSLPIPHELKQPLESHQRKKSHPPLSFIHPFIDGIADEQDWDKAGRIDIATSGAMHQNSDITRLWYGLDHLNFYFRFDFKKGGQPGTNLPPELHLFWFYPGVTLLNSRLPLQNVPQHPPLDYFYHHHLGINIVEEIVWLEEATDNNRWFGRRTRAKFHFNECLELSVPWEDLGMSPDIFMNIIVVFSDHAQFRSYYPEKEFIVLQIP</sequence>